<evidence type="ECO:0000313" key="2">
    <source>
        <dbReference type="EMBL" id="GFY81834.1"/>
    </source>
</evidence>
<evidence type="ECO:0000256" key="1">
    <source>
        <dbReference type="SAM" id="Coils"/>
    </source>
</evidence>
<dbReference type="Proteomes" id="UP000585474">
    <property type="component" value="Unassembled WGS sequence"/>
</dbReference>
<dbReference type="PANTHER" id="PTHR33566:SF6">
    <property type="entry name" value="PROTEIN DEFECTIVE IN MERISTEM SILENCING 3"/>
    <property type="match status" value="1"/>
</dbReference>
<dbReference type="AlphaFoldDB" id="A0A7J0E5Q1"/>
<gene>
    <name evidence="2" type="ORF">Acr_02g0000740</name>
</gene>
<accession>A0A7J0E5Q1</accession>
<sequence length="325" mass="36399">MIEDEDHSHVESEEETVQHIISHEKSAAGILCLLRTRHGSQASHLPLTKDVLGIVATLGKVDDDNLSRILSEYLGIETMLAVVCKTYDGVKALETYEKDGSIIKSSGLHGLGTSIGRHLDERFLVICLENLRPYVGELVADDPQRKLDLLKPKLPSGESPPGFLGFAVNMIIIDSANLFCLTANGHGLRETLFYNLFSRLQVYRTRADMLQAFPCITDGAISLDGGMVKTRGMFSLGNREQLDVKFPKSQGTSNLPANYVDTEKQIKELKWEKERMMEDMQREQALLNNAKQHFEIKKQEVLKFMALSASYATQHHVQAARMTPR</sequence>
<protein>
    <submittedName>
        <fullName evidence="2">Defective in meristem silencing 3</fullName>
    </submittedName>
</protein>
<dbReference type="EMBL" id="BJWL01000002">
    <property type="protein sequence ID" value="GFY81834.1"/>
    <property type="molecule type" value="Genomic_DNA"/>
</dbReference>
<dbReference type="PANTHER" id="PTHR33566">
    <property type="entry name" value="EN/SPM-LIKE TRANSPOSON-RELATED"/>
    <property type="match status" value="1"/>
</dbReference>
<feature type="coiled-coil region" evidence="1">
    <location>
        <begin position="259"/>
        <end position="300"/>
    </location>
</feature>
<keyword evidence="1" id="KW-0175">Coiled coil</keyword>
<comment type="caution">
    <text evidence="2">The sequence shown here is derived from an EMBL/GenBank/DDBJ whole genome shotgun (WGS) entry which is preliminary data.</text>
</comment>
<keyword evidence="3" id="KW-1185">Reference proteome</keyword>
<name>A0A7J0E5Q1_9ERIC</name>
<dbReference type="OrthoDB" id="10036779at2759"/>
<reference evidence="2 3" key="1">
    <citation type="submission" date="2019-07" db="EMBL/GenBank/DDBJ databases">
        <title>De Novo Assembly of kiwifruit Actinidia rufa.</title>
        <authorList>
            <person name="Sugita-Konishi S."/>
            <person name="Sato K."/>
            <person name="Mori E."/>
            <person name="Abe Y."/>
            <person name="Kisaki G."/>
            <person name="Hamano K."/>
            <person name="Suezawa K."/>
            <person name="Otani M."/>
            <person name="Fukuda T."/>
            <person name="Manabe T."/>
            <person name="Gomi K."/>
            <person name="Tabuchi M."/>
            <person name="Akimitsu K."/>
            <person name="Kataoka I."/>
        </authorList>
    </citation>
    <scope>NUCLEOTIDE SEQUENCE [LARGE SCALE GENOMIC DNA]</scope>
    <source>
        <strain evidence="3">cv. Fuchu</strain>
    </source>
</reference>
<organism evidence="2 3">
    <name type="scientific">Actinidia rufa</name>
    <dbReference type="NCBI Taxonomy" id="165716"/>
    <lineage>
        <taxon>Eukaryota</taxon>
        <taxon>Viridiplantae</taxon>
        <taxon>Streptophyta</taxon>
        <taxon>Embryophyta</taxon>
        <taxon>Tracheophyta</taxon>
        <taxon>Spermatophyta</taxon>
        <taxon>Magnoliopsida</taxon>
        <taxon>eudicotyledons</taxon>
        <taxon>Gunneridae</taxon>
        <taxon>Pentapetalae</taxon>
        <taxon>asterids</taxon>
        <taxon>Ericales</taxon>
        <taxon>Actinidiaceae</taxon>
        <taxon>Actinidia</taxon>
    </lineage>
</organism>
<proteinExistence type="predicted"/>
<evidence type="ECO:0000313" key="3">
    <source>
        <dbReference type="Proteomes" id="UP000585474"/>
    </source>
</evidence>